<dbReference type="AlphaFoldDB" id="X1DG76"/>
<evidence type="ECO:0000313" key="2">
    <source>
        <dbReference type="EMBL" id="GAG95421.1"/>
    </source>
</evidence>
<protein>
    <recommendedName>
        <fullName evidence="1">Methyltransferase FkbM domain-containing protein</fullName>
    </recommendedName>
</protein>
<dbReference type="EMBL" id="BART01028961">
    <property type="protein sequence ID" value="GAG95421.1"/>
    <property type="molecule type" value="Genomic_DNA"/>
</dbReference>
<proteinExistence type="predicted"/>
<dbReference type="NCBIfam" id="TIGR01444">
    <property type="entry name" value="fkbM_fam"/>
    <property type="match status" value="1"/>
</dbReference>
<dbReference type="Pfam" id="PF05050">
    <property type="entry name" value="Methyltransf_21"/>
    <property type="match status" value="1"/>
</dbReference>
<comment type="caution">
    <text evidence="2">The sequence shown here is derived from an EMBL/GenBank/DDBJ whole genome shotgun (WGS) entry which is preliminary data.</text>
</comment>
<feature type="non-terminal residue" evidence="2">
    <location>
        <position position="1"/>
    </location>
</feature>
<dbReference type="GO" id="GO:0008171">
    <property type="term" value="F:O-methyltransferase activity"/>
    <property type="evidence" value="ECO:0007669"/>
    <property type="project" value="TreeGrafter"/>
</dbReference>
<evidence type="ECO:0000259" key="1">
    <source>
        <dbReference type="Pfam" id="PF05050"/>
    </source>
</evidence>
<dbReference type="Gene3D" id="3.40.50.150">
    <property type="entry name" value="Vaccinia Virus protein VP39"/>
    <property type="match status" value="1"/>
</dbReference>
<accession>X1DG76</accession>
<feature type="domain" description="Methyltransferase FkbM" evidence="1">
    <location>
        <begin position="11"/>
        <end position="111"/>
    </location>
</feature>
<reference evidence="2" key="1">
    <citation type="journal article" date="2014" name="Front. Microbiol.">
        <title>High frequency of phylogenetically diverse reductive dehalogenase-homologous genes in deep subseafloor sedimentary metagenomes.</title>
        <authorList>
            <person name="Kawai M."/>
            <person name="Futagami T."/>
            <person name="Toyoda A."/>
            <person name="Takaki Y."/>
            <person name="Nishi S."/>
            <person name="Hori S."/>
            <person name="Arai W."/>
            <person name="Tsubouchi T."/>
            <person name="Morono Y."/>
            <person name="Uchiyama I."/>
            <person name="Ito T."/>
            <person name="Fujiyama A."/>
            <person name="Inagaki F."/>
            <person name="Takami H."/>
        </authorList>
    </citation>
    <scope>NUCLEOTIDE SEQUENCE</scope>
    <source>
        <strain evidence="2">Expedition CK06-06</strain>
    </source>
</reference>
<sequence>TEFNLNDFSASSSFHIISQSHVQAFPQTTNTRPIKVKVERLDDILSGYDLEEELLIKVDVQGFEDKVIAGGKVTFSKAKILLIEVSFVTLYESQPLFEDIYAQFISTGFRYAGNLDQVVNPVNGEILQADAIFIRN</sequence>
<name>X1DG76_9ZZZZ</name>
<dbReference type="SUPFAM" id="SSF53335">
    <property type="entry name" value="S-adenosyl-L-methionine-dependent methyltransferases"/>
    <property type="match status" value="1"/>
</dbReference>
<organism evidence="2">
    <name type="scientific">marine sediment metagenome</name>
    <dbReference type="NCBI Taxonomy" id="412755"/>
    <lineage>
        <taxon>unclassified sequences</taxon>
        <taxon>metagenomes</taxon>
        <taxon>ecological metagenomes</taxon>
    </lineage>
</organism>
<dbReference type="PANTHER" id="PTHR36973:SF4">
    <property type="entry name" value="NODULATION PROTEIN"/>
    <property type="match status" value="1"/>
</dbReference>
<dbReference type="InterPro" id="IPR053188">
    <property type="entry name" value="FkbM_Methyltransferase"/>
</dbReference>
<dbReference type="InterPro" id="IPR006342">
    <property type="entry name" value="FkbM_mtfrase"/>
</dbReference>
<dbReference type="InterPro" id="IPR029063">
    <property type="entry name" value="SAM-dependent_MTases_sf"/>
</dbReference>
<dbReference type="PANTHER" id="PTHR36973">
    <property type="entry name" value="SLL1456 PROTEIN-RELATED"/>
    <property type="match status" value="1"/>
</dbReference>
<gene>
    <name evidence="2" type="ORF">S01H4_50937</name>
</gene>